<organism evidence="2">
    <name type="scientific">Bradyrhizobium japonicum</name>
    <dbReference type="NCBI Taxonomy" id="375"/>
    <lineage>
        <taxon>Bacteria</taxon>
        <taxon>Pseudomonadati</taxon>
        <taxon>Pseudomonadota</taxon>
        <taxon>Alphaproteobacteria</taxon>
        <taxon>Hyphomicrobiales</taxon>
        <taxon>Nitrobacteraceae</taxon>
        <taxon>Bradyrhizobium</taxon>
    </lineage>
</organism>
<dbReference type="EMBL" id="AF039306">
    <property type="protein sequence ID" value="AAF19661.1"/>
    <property type="molecule type" value="Genomic_DNA"/>
</dbReference>
<name>Q9RHC6_BRAJP</name>
<sequence>MRRPVGDWLRRSREDGRACSRCGGKALPTRRAGSPVRVGGCRRRRRPRRRRQFSLAPTSRRPRGIAVSRSRATCTVKPAARGAEQAAAIPAPRKRLGGPADHLRNQQQFESHSYRFWSNILNT</sequence>
<reference evidence="2" key="2">
    <citation type="submission" date="1999-12" db="EMBL/GenBank/DDBJ databases">
        <authorList>
            <person name="Becker B.U."/>
            <person name="Kosch K."/>
            <person name="Parniske M."/>
            <person name="Muller P."/>
        </authorList>
    </citation>
    <scope>NUCLEOTIDE SEQUENCE</scope>
    <source>
        <strain evidence="2">USDA 110spc4</strain>
    </source>
</reference>
<protein>
    <submittedName>
        <fullName evidence="2">Uncharacterized protein</fullName>
    </submittedName>
</protein>
<feature type="compositionally biased region" description="Basic and acidic residues" evidence="1">
    <location>
        <begin position="1"/>
        <end position="18"/>
    </location>
</feature>
<reference evidence="2" key="1">
    <citation type="journal article" date="1998" name="Mol. Gen. Genet.">
        <title>Exopolysaccharide (EPS) synthesis in Bradyrhizobium japonicum: sequence, operon structure and mutational analysis of an exo gene cluster.</title>
        <authorList>
            <person name="Becker B.U."/>
            <person name="Kosch K."/>
            <person name="Parniske M."/>
            <person name="Muller P."/>
        </authorList>
    </citation>
    <scope>NUCLEOTIDE SEQUENCE</scope>
    <source>
        <strain evidence="2">USDA 110spc4</strain>
    </source>
</reference>
<feature type="region of interest" description="Disordered" evidence="1">
    <location>
        <begin position="1"/>
        <end position="20"/>
    </location>
</feature>
<feature type="compositionally biased region" description="Basic residues" evidence="1">
    <location>
        <begin position="40"/>
        <end position="52"/>
    </location>
</feature>
<evidence type="ECO:0000256" key="1">
    <source>
        <dbReference type="SAM" id="MobiDB-lite"/>
    </source>
</evidence>
<dbReference type="AlphaFoldDB" id="Q9RHC6"/>
<proteinExistence type="predicted"/>
<feature type="region of interest" description="Disordered" evidence="1">
    <location>
        <begin position="26"/>
        <end position="86"/>
    </location>
</feature>
<evidence type="ECO:0000313" key="2">
    <source>
        <dbReference type="EMBL" id="AAF19661.1"/>
    </source>
</evidence>
<accession>Q9RHC6</accession>